<dbReference type="Gene3D" id="3.40.50.300">
    <property type="entry name" value="P-loop containing nucleotide triphosphate hydrolases"/>
    <property type="match status" value="2"/>
</dbReference>
<dbReference type="SUPFAM" id="SSF52540">
    <property type="entry name" value="P-loop containing nucleoside triphosphate hydrolases"/>
    <property type="match status" value="1"/>
</dbReference>
<keyword evidence="5" id="KW-0067">ATP-binding</keyword>
<evidence type="ECO:0000256" key="4">
    <source>
        <dbReference type="ARBA" id="ARBA00022806"/>
    </source>
</evidence>
<evidence type="ECO:0000256" key="3">
    <source>
        <dbReference type="ARBA" id="ARBA00022801"/>
    </source>
</evidence>
<dbReference type="GO" id="GO:0005524">
    <property type="term" value="F:ATP binding"/>
    <property type="evidence" value="ECO:0007669"/>
    <property type="project" value="UniProtKB-KW"/>
</dbReference>
<accession>A0AA47N8R9</accession>
<organism evidence="8 9">
    <name type="scientific">Merluccius polli</name>
    <name type="common">Benguela hake</name>
    <name type="synonym">Merluccius cadenati</name>
    <dbReference type="NCBI Taxonomy" id="89951"/>
    <lineage>
        <taxon>Eukaryota</taxon>
        <taxon>Metazoa</taxon>
        <taxon>Chordata</taxon>
        <taxon>Craniata</taxon>
        <taxon>Vertebrata</taxon>
        <taxon>Euteleostomi</taxon>
        <taxon>Actinopterygii</taxon>
        <taxon>Neopterygii</taxon>
        <taxon>Teleostei</taxon>
        <taxon>Neoteleostei</taxon>
        <taxon>Acanthomorphata</taxon>
        <taxon>Zeiogadaria</taxon>
        <taxon>Gadariae</taxon>
        <taxon>Gadiformes</taxon>
        <taxon>Gadoidei</taxon>
        <taxon>Merlucciidae</taxon>
        <taxon>Merluccius</taxon>
    </lineage>
</organism>
<dbReference type="Pfam" id="PF13087">
    <property type="entry name" value="AAA_12"/>
    <property type="match status" value="1"/>
</dbReference>
<dbReference type="Pfam" id="PF13086">
    <property type="entry name" value="AAA_11"/>
    <property type="match status" value="1"/>
</dbReference>
<dbReference type="GO" id="GO:0043139">
    <property type="term" value="F:5'-3' DNA helicase activity"/>
    <property type="evidence" value="ECO:0007669"/>
    <property type="project" value="TreeGrafter"/>
</dbReference>
<dbReference type="FunFam" id="3.40.50.300:FF:001313">
    <property type="entry name" value="Helicase with zinc finger domain 2"/>
    <property type="match status" value="1"/>
</dbReference>
<evidence type="ECO:0000313" key="9">
    <source>
        <dbReference type="Proteomes" id="UP001174136"/>
    </source>
</evidence>
<sequence length="420" mass="47849">MLRPLRVYSQQVEMLDYPYPGSSLQLSRSALRQEHSKPQLRSITLHHLMRMDHNPFSQEIKVFDNKIKRAFQKEEAELTDDEVDQYKALLRKAREFELKRHDIILCTCTASSSPGLTSAVSARQILIDECAMATEPQSLIPLVSNKPEKVVLLGDDKQLRPIIKNKRAGNLGMSRSLFERYCTMHREWVIMLDTQYRMHEEICQFPSEAYYENRLITAVKRPNSVLLIDKKPKTIVFGHINGEEISLVVSTKNGNENSKANVAEQNKVVEIAQSLVMKARVEEESIVILSPYNAQVSEIKNCLKKKKLSKITVTTITKSQGSEWRYVIISTVRSLPSQQIEKDADRGWRSKHLGFLGDPNQINVGITRAKEGLCIIGNQELLDCSPAWNKLLRHYKAKSSVTTAEHISVAERAASRFHPV</sequence>
<proteinExistence type="inferred from homology"/>
<evidence type="ECO:0000256" key="5">
    <source>
        <dbReference type="ARBA" id="ARBA00022840"/>
    </source>
</evidence>
<gene>
    <name evidence="8" type="primary">HELZ2_0</name>
    <name evidence="8" type="ORF">N1851_003392</name>
</gene>
<evidence type="ECO:0000259" key="6">
    <source>
        <dbReference type="Pfam" id="PF13086"/>
    </source>
</evidence>
<evidence type="ECO:0000256" key="2">
    <source>
        <dbReference type="ARBA" id="ARBA00022741"/>
    </source>
</evidence>
<protein>
    <submittedName>
        <fullName evidence="8">Helicase with zinc finger domain 2</fullName>
    </submittedName>
</protein>
<keyword evidence="9" id="KW-1185">Reference proteome</keyword>
<comment type="caution">
    <text evidence="8">The sequence shown here is derived from an EMBL/GenBank/DDBJ whole genome shotgun (WGS) entry which is preliminary data.</text>
</comment>
<feature type="domain" description="DNA2/NAM7 helicase helicase" evidence="6">
    <location>
        <begin position="47"/>
        <end position="165"/>
    </location>
</feature>
<dbReference type="InterPro" id="IPR047187">
    <property type="entry name" value="SF1_C_Upf1"/>
</dbReference>
<dbReference type="PANTHER" id="PTHR43788:SF9">
    <property type="entry name" value="HELICASE WITH ZINC FINGER DOMAIN 2"/>
    <property type="match status" value="1"/>
</dbReference>
<reference evidence="8" key="1">
    <citation type="journal article" date="2023" name="Front. Mar. Sci.">
        <title>A new Merluccius polli reference genome to investigate the effects of global change in West African waters.</title>
        <authorList>
            <person name="Mateo J.L."/>
            <person name="Blanco-Fernandez C."/>
            <person name="Garcia-Vazquez E."/>
            <person name="Machado-Schiaffino G."/>
        </authorList>
    </citation>
    <scope>NUCLEOTIDE SEQUENCE</scope>
    <source>
        <strain evidence="8">C29</strain>
        <tissue evidence="8">Fin</tissue>
    </source>
</reference>
<dbReference type="GO" id="GO:0016787">
    <property type="term" value="F:hydrolase activity"/>
    <property type="evidence" value="ECO:0007669"/>
    <property type="project" value="UniProtKB-KW"/>
</dbReference>
<comment type="similarity">
    <text evidence="1">Belongs to the DNA2/NAM7 helicase family.</text>
</comment>
<dbReference type="CDD" id="cd18808">
    <property type="entry name" value="SF1_C_Upf1"/>
    <property type="match status" value="1"/>
</dbReference>
<keyword evidence="2" id="KW-0547">Nucleotide-binding</keyword>
<dbReference type="InterPro" id="IPR050534">
    <property type="entry name" value="Coronavir_polyprotein_1ab"/>
</dbReference>
<dbReference type="InterPro" id="IPR041679">
    <property type="entry name" value="DNA2/NAM7-like_C"/>
</dbReference>
<evidence type="ECO:0000313" key="8">
    <source>
        <dbReference type="EMBL" id="KAK0154508.1"/>
    </source>
</evidence>
<feature type="domain" description="DNA2/NAM7 helicase-like C-terminal" evidence="7">
    <location>
        <begin position="173"/>
        <end position="379"/>
    </location>
</feature>
<dbReference type="InterPro" id="IPR027417">
    <property type="entry name" value="P-loop_NTPase"/>
</dbReference>
<name>A0AA47N8R9_MERPO</name>
<dbReference type="PANTHER" id="PTHR43788">
    <property type="entry name" value="DNA2/NAM7 HELICASE FAMILY MEMBER"/>
    <property type="match status" value="1"/>
</dbReference>
<dbReference type="AlphaFoldDB" id="A0AA47N8R9"/>
<dbReference type="EMBL" id="JAOPHQ010000451">
    <property type="protein sequence ID" value="KAK0154508.1"/>
    <property type="molecule type" value="Genomic_DNA"/>
</dbReference>
<dbReference type="InterPro" id="IPR041677">
    <property type="entry name" value="DNA2/NAM7_AAA_11"/>
</dbReference>
<evidence type="ECO:0000256" key="1">
    <source>
        <dbReference type="ARBA" id="ARBA00007913"/>
    </source>
</evidence>
<dbReference type="Proteomes" id="UP001174136">
    <property type="component" value="Unassembled WGS sequence"/>
</dbReference>
<keyword evidence="3" id="KW-0378">Hydrolase</keyword>
<evidence type="ECO:0000259" key="7">
    <source>
        <dbReference type="Pfam" id="PF13087"/>
    </source>
</evidence>
<keyword evidence="4 8" id="KW-0347">Helicase</keyword>